<feature type="transmembrane region" description="Helical" evidence="10">
    <location>
        <begin position="33"/>
        <end position="53"/>
    </location>
</feature>
<keyword evidence="5" id="KW-0571">Peptide transport</keyword>
<feature type="transmembrane region" description="Helical" evidence="10">
    <location>
        <begin position="586"/>
        <end position="607"/>
    </location>
</feature>
<proteinExistence type="inferred from homology"/>
<feature type="transmembrane region" description="Helical" evidence="10">
    <location>
        <begin position="357"/>
        <end position="377"/>
    </location>
</feature>
<keyword evidence="12" id="KW-1185">Reference proteome</keyword>
<feature type="compositionally biased region" description="Acidic residues" evidence="9">
    <location>
        <begin position="1"/>
        <end position="12"/>
    </location>
</feature>
<dbReference type="EMBL" id="KN823014">
    <property type="protein sequence ID" value="KIO27118.1"/>
    <property type="molecule type" value="Genomic_DNA"/>
</dbReference>
<evidence type="ECO:0000256" key="5">
    <source>
        <dbReference type="ARBA" id="ARBA00022856"/>
    </source>
</evidence>
<reference evidence="12" key="2">
    <citation type="submission" date="2015-01" db="EMBL/GenBank/DDBJ databases">
        <title>Evolutionary Origins and Diversification of the Mycorrhizal Mutualists.</title>
        <authorList>
            <consortium name="DOE Joint Genome Institute"/>
            <consortium name="Mycorrhizal Genomics Consortium"/>
            <person name="Kohler A."/>
            <person name="Kuo A."/>
            <person name="Nagy L.G."/>
            <person name="Floudas D."/>
            <person name="Copeland A."/>
            <person name="Barry K.W."/>
            <person name="Cichocki N."/>
            <person name="Veneault-Fourrey C."/>
            <person name="LaButti K."/>
            <person name="Lindquist E.A."/>
            <person name="Lipzen A."/>
            <person name="Lundell T."/>
            <person name="Morin E."/>
            <person name="Murat C."/>
            <person name="Riley R."/>
            <person name="Ohm R."/>
            <person name="Sun H."/>
            <person name="Tunlid A."/>
            <person name="Henrissat B."/>
            <person name="Grigoriev I.V."/>
            <person name="Hibbett D.S."/>
            <person name="Martin F."/>
        </authorList>
    </citation>
    <scope>NUCLEOTIDE SEQUENCE [LARGE SCALE GENOMIC DNA]</scope>
    <source>
        <strain evidence="12">MUT 4182</strain>
    </source>
</reference>
<dbReference type="HOGENOM" id="CLU_004965_1_1_1"/>
<dbReference type="InterPro" id="IPR004648">
    <property type="entry name" value="Oligpept_transpt"/>
</dbReference>
<keyword evidence="6" id="KW-0653">Protein transport</keyword>
<evidence type="ECO:0000256" key="9">
    <source>
        <dbReference type="SAM" id="MobiDB-lite"/>
    </source>
</evidence>
<comment type="similarity">
    <text evidence="2">Belongs to the oligopeptide OPT transporter family.</text>
</comment>
<dbReference type="AlphaFoldDB" id="A0A0C3L0C1"/>
<evidence type="ECO:0000256" key="1">
    <source>
        <dbReference type="ARBA" id="ARBA00004141"/>
    </source>
</evidence>
<feature type="transmembrane region" description="Helical" evidence="10">
    <location>
        <begin position="410"/>
        <end position="429"/>
    </location>
</feature>
<sequence length="725" mass="82184">MYTEDGELEDSPYPEVRASVSNTDDPEMPALTFRAWFVGLLLCIIGAALNMFFTLRYPAPYVSPLILLLLAFPVGKTMAYIMPIRSWLVPSNIPLIGGKEFSFNPGPFNIKEHVLIYVMANVAINPPYGMNIVIVSEKKYNYPLGIGFTFLLLLATQITGFALAGICRRFLVWPASLIWPANLVTCTLLNTLHAEDEEIEGGGISRFRFFIYVAPCAFLYYFLPGFLFTGLSYFAFICWIRPNNIVINQLFGAATGLGMGFINFDWNQIAYIGSPLMVPWWAEVHIFIGFVFFYWILVPIIYYKDIWKTGHLPLASNTAWDRFASPYEIDRIITPDMTLNATAYEEYSPLYLSATYAMTYLIAFMLSTAILVHTFLYHGRAMWNGLRKLKTEDEDIHAKLMRNYPEVPDWWYLAMFIVFFMFSIGAVLIKNVDTPVWTLFLAVILPIIYVVPSAYVYAMTGQPVGINLLAETIPGALLPNRPIANMVLKCYSVQTMQVALAFTQDLKLGHYMKVPPRATFMVQGVATVIAVVVQVGVKQWLFSTVPDICDPKQASHLSCPSNEVFYAASVIWGLIGPSRQFGKGQLYFVQIFALIIGAVLPIPFWWWQKKNPKSVLRYVNIPVLLNGPTFIPPATGINFSAWFGVGFIFQYLVRTRNFRWWSKFNYILSAALDSGTIFGVVFVFLTLQLPKDGKLALNWWGNTVWQNSKSLLSYSCYYTLTNISL</sequence>
<name>A0A0C3L0C1_9AGAM</name>
<keyword evidence="4 10" id="KW-0812">Transmembrane</keyword>
<feature type="transmembrane region" description="Helical" evidence="10">
    <location>
        <begin position="140"/>
        <end position="163"/>
    </location>
</feature>
<keyword evidence="3" id="KW-0813">Transport</keyword>
<reference evidence="11 12" key="1">
    <citation type="submission" date="2014-04" db="EMBL/GenBank/DDBJ databases">
        <authorList>
            <consortium name="DOE Joint Genome Institute"/>
            <person name="Kuo A."/>
            <person name="Girlanda M."/>
            <person name="Perotto S."/>
            <person name="Kohler A."/>
            <person name="Nagy L.G."/>
            <person name="Floudas D."/>
            <person name="Copeland A."/>
            <person name="Barry K.W."/>
            <person name="Cichocki N."/>
            <person name="Veneault-Fourrey C."/>
            <person name="LaButti K."/>
            <person name="Lindquist E.A."/>
            <person name="Lipzen A."/>
            <person name="Lundell T."/>
            <person name="Morin E."/>
            <person name="Murat C."/>
            <person name="Sun H."/>
            <person name="Tunlid A."/>
            <person name="Henrissat B."/>
            <person name="Grigoriev I.V."/>
            <person name="Hibbett D.S."/>
            <person name="Martin F."/>
            <person name="Nordberg H.P."/>
            <person name="Cantor M.N."/>
            <person name="Hua S.X."/>
        </authorList>
    </citation>
    <scope>NUCLEOTIDE SEQUENCE [LARGE SCALE GENOMIC DNA]</scope>
    <source>
        <strain evidence="11 12">MUT 4182</strain>
    </source>
</reference>
<evidence type="ECO:0000256" key="4">
    <source>
        <dbReference type="ARBA" id="ARBA00022692"/>
    </source>
</evidence>
<comment type="subcellular location">
    <subcellularLocation>
        <location evidence="1">Membrane</location>
        <topology evidence="1">Multi-pass membrane protein</topology>
    </subcellularLocation>
</comment>
<dbReference type="PANTHER" id="PTHR22601">
    <property type="entry name" value="ISP4 LIKE PROTEIN"/>
    <property type="match status" value="1"/>
</dbReference>
<feature type="region of interest" description="Disordered" evidence="9">
    <location>
        <begin position="1"/>
        <end position="21"/>
    </location>
</feature>
<feature type="transmembrane region" description="Helical" evidence="10">
    <location>
        <begin position="436"/>
        <end position="458"/>
    </location>
</feature>
<dbReference type="NCBIfam" id="TIGR00728">
    <property type="entry name" value="OPT_sfam"/>
    <property type="match status" value="1"/>
</dbReference>
<feature type="transmembrane region" description="Helical" evidence="10">
    <location>
        <begin position="65"/>
        <end position="82"/>
    </location>
</feature>
<dbReference type="NCBIfam" id="TIGR00727">
    <property type="entry name" value="ISP4_OPT"/>
    <property type="match status" value="1"/>
</dbReference>
<feature type="transmembrane region" description="Helical" evidence="10">
    <location>
        <begin position="284"/>
        <end position="303"/>
    </location>
</feature>
<dbReference type="OrthoDB" id="9986677at2759"/>
<feature type="transmembrane region" description="Helical" evidence="10">
    <location>
        <begin position="210"/>
        <end position="238"/>
    </location>
</feature>
<dbReference type="GO" id="GO:0015031">
    <property type="term" value="P:protein transport"/>
    <property type="evidence" value="ECO:0007669"/>
    <property type="project" value="UniProtKB-KW"/>
</dbReference>
<gene>
    <name evidence="11" type="ORF">M407DRAFT_73589</name>
</gene>
<protein>
    <recommendedName>
        <fullName evidence="13">OPT family small oligopeptide transporter</fullName>
    </recommendedName>
</protein>
<feature type="transmembrane region" description="Helical" evidence="10">
    <location>
        <begin position="630"/>
        <end position="652"/>
    </location>
</feature>
<evidence type="ECO:0000256" key="7">
    <source>
        <dbReference type="ARBA" id="ARBA00022989"/>
    </source>
</evidence>
<dbReference type="InterPro" id="IPR004813">
    <property type="entry name" value="OPT"/>
</dbReference>
<organism evidence="11 12">
    <name type="scientific">Tulasnella calospora MUT 4182</name>
    <dbReference type="NCBI Taxonomy" id="1051891"/>
    <lineage>
        <taxon>Eukaryota</taxon>
        <taxon>Fungi</taxon>
        <taxon>Dikarya</taxon>
        <taxon>Basidiomycota</taxon>
        <taxon>Agaricomycotina</taxon>
        <taxon>Agaricomycetes</taxon>
        <taxon>Cantharellales</taxon>
        <taxon>Tulasnellaceae</taxon>
        <taxon>Tulasnella</taxon>
    </lineage>
</organism>
<feature type="transmembrane region" description="Helical" evidence="10">
    <location>
        <begin position="664"/>
        <end position="687"/>
    </location>
</feature>
<keyword evidence="8 10" id="KW-0472">Membrane</keyword>
<evidence type="ECO:0000256" key="2">
    <source>
        <dbReference type="ARBA" id="ARBA00008807"/>
    </source>
</evidence>
<evidence type="ECO:0008006" key="13">
    <source>
        <dbReference type="Google" id="ProtNLM"/>
    </source>
</evidence>
<dbReference type="GO" id="GO:0016020">
    <property type="term" value="C:membrane"/>
    <property type="evidence" value="ECO:0007669"/>
    <property type="project" value="UniProtKB-SubCell"/>
</dbReference>
<feature type="transmembrane region" description="Helical" evidence="10">
    <location>
        <begin position="518"/>
        <end position="537"/>
    </location>
</feature>
<evidence type="ECO:0000256" key="6">
    <source>
        <dbReference type="ARBA" id="ARBA00022927"/>
    </source>
</evidence>
<evidence type="ECO:0000256" key="10">
    <source>
        <dbReference type="SAM" id="Phobius"/>
    </source>
</evidence>
<evidence type="ECO:0000256" key="8">
    <source>
        <dbReference type="ARBA" id="ARBA00023136"/>
    </source>
</evidence>
<evidence type="ECO:0000313" key="12">
    <source>
        <dbReference type="Proteomes" id="UP000054248"/>
    </source>
</evidence>
<feature type="transmembrane region" description="Helical" evidence="10">
    <location>
        <begin position="245"/>
        <end position="264"/>
    </location>
</feature>
<evidence type="ECO:0000256" key="3">
    <source>
        <dbReference type="ARBA" id="ARBA00022448"/>
    </source>
</evidence>
<evidence type="ECO:0000313" key="11">
    <source>
        <dbReference type="EMBL" id="KIO27118.1"/>
    </source>
</evidence>
<keyword evidence="7 10" id="KW-1133">Transmembrane helix</keyword>
<dbReference type="GO" id="GO:0035673">
    <property type="term" value="F:oligopeptide transmembrane transporter activity"/>
    <property type="evidence" value="ECO:0007669"/>
    <property type="project" value="InterPro"/>
</dbReference>
<dbReference type="Pfam" id="PF03169">
    <property type="entry name" value="OPT"/>
    <property type="match status" value="1"/>
</dbReference>
<accession>A0A0C3L0C1</accession>
<dbReference type="Proteomes" id="UP000054248">
    <property type="component" value="Unassembled WGS sequence"/>
</dbReference>